<dbReference type="AlphaFoldDB" id="A0A8J2X793"/>
<sequence>MRPKDSMHPHLDASGAGWVLLVSMGATAKFRLCNGILKESSSFGGCIVPVSVGESDHAGWPCCRLPWSHNMGDSGGDYPYDKNVYNYRGAWTHEQQCQGRWRPGEEEAHECPHCQIVEMKTGEAVLFRGAPEDGNLHGVAGVKDEPPPEDLRARCEAVARRFPKPGAVVAETRAPTVLGRGGGKKTVLQQRTEKLSLYPEWLRDPKSTRPFRYSLQIREQRQRRGCVAQKLAPEAKREAPGPSLRDRLRGLVAGPFEGLGRALVD</sequence>
<dbReference type="OrthoDB" id="10553922at2759"/>
<proteinExistence type="predicted"/>
<protein>
    <submittedName>
        <fullName evidence="1">Uncharacterized protein</fullName>
    </submittedName>
</protein>
<dbReference type="Proteomes" id="UP000789595">
    <property type="component" value="Unassembled WGS sequence"/>
</dbReference>
<reference evidence="1" key="1">
    <citation type="submission" date="2021-11" db="EMBL/GenBank/DDBJ databases">
        <authorList>
            <consortium name="Genoscope - CEA"/>
            <person name="William W."/>
        </authorList>
    </citation>
    <scope>NUCLEOTIDE SEQUENCE</scope>
</reference>
<gene>
    <name evidence="1" type="ORF">PECAL_6P11130</name>
</gene>
<accession>A0A8J2X793</accession>
<evidence type="ECO:0000313" key="2">
    <source>
        <dbReference type="Proteomes" id="UP000789595"/>
    </source>
</evidence>
<organism evidence="1 2">
    <name type="scientific">Pelagomonas calceolata</name>
    <dbReference type="NCBI Taxonomy" id="35677"/>
    <lineage>
        <taxon>Eukaryota</taxon>
        <taxon>Sar</taxon>
        <taxon>Stramenopiles</taxon>
        <taxon>Ochrophyta</taxon>
        <taxon>Pelagophyceae</taxon>
        <taxon>Pelagomonadales</taxon>
        <taxon>Pelagomonadaceae</taxon>
        <taxon>Pelagomonas</taxon>
    </lineage>
</organism>
<name>A0A8J2X793_9STRA</name>
<comment type="caution">
    <text evidence="1">The sequence shown here is derived from an EMBL/GenBank/DDBJ whole genome shotgun (WGS) entry which is preliminary data.</text>
</comment>
<evidence type="ECO:0000313" key="1">
    <source>
        <dbReference type="EMBL" id="CAH0379488.1"/>
    </source>
</evidence>
<keyword evidence="2" id="KW-1185">Reference proteome</keyword>
<dbReference type="EMBL" id="CAKKNE010000006">
    <property type="protein sequence ID" value="CAH0379488.1"/>
    <property type="molecule type" value="Genomic_DNA"/>
</dbReference>